<accession>A0A1G7WX42</accession>
<dbReference type="AlphaFoldDB" id="A0A1G7WX42"/>
<protein>
    <submittedName>
        <fullName evidence="2">Uncharacterized membrane protein YsdA, DUF1294 family</fullName>
    </submittedName>
</protein>
<evidence type="ECO:0000313" key="3">
    <source>
        <dbReference type="Proteomes" id="UP000198956"/>
    </source>
</evidence>
<dbReference type="RefSeq" id="WP_057899637.1">
    <property type="nucleotide sequence ID" value="NZ_CP080764.1"/>
</dbReference>
<gene>
    <name evidence="2" type="ORF">SAMN04489735_1002191</name>
</gene>
<dbReference type="InterPro" id="IPR012156">
    <property type="entry name" value="Cold_shock_CspA"/>
</dbReference>
<keyword evidence="1" id="KW-1133">Transmembrane helix</keyword>
<reference evidence="2 3" key="1">
    <citation type="submission" date="2016-10" db="EMBL/GenBank/DDBJ databases">
        <authorList>
            <person name="de Groot N.N."/>
        </authorList>
    </citation>
    <scope>NUCLEOTIDE SEQUENCE [LARGE SCALE GENOMIC DNA]</scope>
    <source>
        <strain evidence="2 3">L 420-91</strain>
    </source>
</reference>
<dbReference type="EMBL" id="FNDE01000002">
    <property type="protein sequence ID" value="SDG76479.1"/>
    <property type="molecule type" value="Genomic_DNA"/>
</dbReference>
<dbReference type="Proteomes" id="UP000198956">
    <property type="component" value="Unassembled WGS sequence"/>
</dbReference>
<dbReference type="PIRSF" id="PIRSF002599">
    <property type="entry name" value="Cold_shock_A"/>
    <property type="match status" value="1"/>
</dbReference>
<keyword evidence="1" id="KW-0812">Transmembrane</keyword>
<keyword evidence="1" id="KW-0472">Membrane</keyword>
<feature type="transmembrane region" description="Helical" evidence="1">
    <location>
        <begin position="41"/>
        <end position="61"/>
    </location>
</feature>
<dbReference type="Pfam" id="PF06961">
    <property type="entry name" value="DUF1294"/>
    <property type="match status" value="1"/>
</dbReference>
<dbReference type="GO" id="GO:0003676">
    <property type="term" value="F:nucleic acid binding"/>
    <property type="evidence" value="ECO:0007669"/>
    <property type="project" value="InterPro"/>
</dbReference>
<dbReference type="GeneID" id="97140624"/>
<feature type="transmembrane region" description="Helical" evidence="1">
    <location>
        <begin position="67"/>
        <end position="89"/>
    </location>
</feature>
<proteinExistence type="predicted"/>
<evidence type="ECO:0000313" key="2">
    <source>
        <dbReference type="EMBL" id="SDG76479.1"/>
    </source>
</evidence>
<organism evidence="2 3">
    <name type="scientific">Aneurinibacillus thermoaerophilus</name>
    <dbReference type="NCBI Taxonomy" id="143495"/>
    <lineage>
        <taxon>Bacteria</taxon>
        <taxon>Bacillati</taxon>
        <taxon>Bacillota</taxon>
        <taxon>Bacilli</taxon>
        <taxon>Bacillales</taxon>
        <taxon>Paenibacillaceae</taxon>
        <taxon>Aneurinibacillus group</taxon>
        <taxon>Aneurinibacillus</taxon>
    </lineage>
</organism>
<evidence type="ECO:0000256" key="1">
    <source>
        <dbReference type="SAM" id="Phobius"/>
    </source>
</evidence>
<feature type="transmembrane region" description="Helical" evidence="1">
    <location>
        <begin position="6"/>
        <end position="25"/>
    </location>
</feature>
<sequence length="92" mass="10579">MDQEMTWLIGYAVVINVAGFILMGADKRRARRGLWRIKEKTLFLAALLGGAVGCLAGMYTFRHKTKHWRFVAGIPTILLLEILLVWFLMNER</sequence>
<name>A0A1G7WX42_ANETH</name>
<dbReference type="InterPro" id="IPR010718">
    <property type="entry name" value="DUF1294"/>
</dbReference>